<feature type="transmembrane region" description="Helical" evidence="6">
    <location>
        <begin position="343"/>
        <end position="367"/>
    </location>
</feature>
<dbReference type="EMBL" id="BMQS01000012">
    <property type="protein sequence ID" value="GGT97964.1"/>
    <property type="molecule type" value="Genomic_DNA"/>
</dbReference>
<feature type="transmembrane region" description="Helical" evidence="6">
    <location>
        <begin position="185"/>
        <end position="203"/>
    </location>
</feature>
<dbReference type="Proteomes" id="UP000616143">
    <property type="component" value="Unassembled WGS sequence"/>
</dbReference>
<evidence type="ECO:0000256" key="1">
    <source>
        <dbReference type="ARBA" id="ARBA00004141"/>
    </source>
</evidence>
<evidence type="ECO:0000256" key="5">
    <source>
        <dbReference type="ARBA" id="ARBA00023136"/>
    </source>
</evidence>
<evidence type="ECO:0000256" key="2">
    <source>
        <dbReference type="ARBA" id="ARBA00008974"/>
    </source>
</evidence>
<dbReference type="EMBL" id="AP018553">
    <property type="protein sequence ID" value="BBD73735.1"/>
    <property type="molecule type" value="Genomic_DNA"/>
</dbReference>
<dbReference type="PANTHER" id="PTHR30618:SF0">
    <property type="entry name" value="PURINE-URACIL PERMEASE NCS1"/>
    <property type="match status" value="1"/>
</dbReference>
<feature type="transmembrane region" description="Helical" evidence="6">
    <location>
        <begin position="300"/>
        <end position="323"/>
    </location>
</feature>
<reference evidence="9" key="2">
    <citation type="submission" date="2018-04" db="EMBL/GenBank/DDBJ databases">
        <title>Complete genome sequence of Sulfodiicoccus acidiphilus strain HS-1.</title>
        <authorList>
            <person name="Sakai H.D."/>
            <person name="Kurosawa N."/>
        </authorList>
    </citation>
    <scope>NUCLEOTIDE SEQUENCE [LARGE SCALE GENOMIC DNA]</scope>
    <source>
        <strain evidence="9">HS-1</strain>
    </source>
</reference>
<evidence type="ECO:0000256" key="4">
    <source>
        <dbReference type="ARBA" id="ARBA00022989"/>
    </source>
</evidence>
<dbReference type="RefSeq" id="WP_126451008.1">
    <property type="nucleotide sequence ID" value="NZ_AP018553.1"/>
</dbReference>
<dbReference type="InterPro" id="IPR001248">
    <property type="entry name" value="Pur-cyt_permease"/>
</dbReference>
<dbReference type="Pfam" id="PF02133">
    <property type="entry name" value="Transp_cyt_pur"/>
    <property type="match status" value="1"/>
</dbReference>
<dbReference type="Gene3D" id="1.10.4160.10">
    <property type="entry name" value="Hydantoin permease"/>
    <property type="match status" value="1"/>
</dbReference>
<dbReference type="KEGG" id="sacd:HS1genome_2124"/>
<sequence length="543" mass="60956">MTEKERQAEVVDRVAVTVYDRKRGQVELTKEYPEEPYLWNKDFHPTPITMRKWGSWTYLAIWFGMVTIVPTWTLSGVGLDFGLNWWQSILLMFLGNLIVLVPMLIQSHGGAKYGMSEPQLTRTRWGVYGAQFPSWIRAIISMGWWGIESYIITEAAVAMYLVSTNQIPKLLAGNTYSLSVAYPQIFWPTFIAVVLIQLLLFYVSPPFKGQPALKWLARAAAPIVLAGFVLLFTYTMNSAHWNFAPITQIPDKAVGFGFWLAVFGFLNANVAYWATMALSMPDFTRFAKSQFAQTTGQIPMPLMMAAIGALGIMATGATMVLGLGHGAGIADPVILAAAILPKAAAYFVLFVFMLATFVVNVFANSVAPGYDIANTYSKYLTWFRGILIGVLISMALGAWAFYSGGAYSYIYNWLLAYGALLGAVEGVIVFDYAVIRRFKFEPTDVFLKNGRFRYWRGVNPAAFISFAVGTVVTYLSYWGWVVNPVTEMLYANSWISAFLITGVLYIILMKFWVIPKYQPWLRGGLLKGYTDDEIERIFGERRS</sequence>
<evidence type="ECO:0000256" key="6">
    <source>
        <dbReference type="SAM" id="Phobius"/>
    </source>
</evidence>
<proteinExistence type="inferred from homology"/>
<dbReference type="GO" id="GO:0015205">
    <property type="term" value="F:nucleobase transmembrane transporter activity"/>
    <property type="evidence" value="ECO:0007669"/>
    <property type="project" value="TreeGrafter"/>
</dbReference>
<feature type="transmembrane region" description="Helical" evidence="6">
    <location>
        <begin position="85"/>
        <end position="105"/>
    </location>
</feature>
<accession>A0A348B6D3</accession>
<feature type="transmembrane region" description="Helical" evidence="6">
    <location>
        <begin position="379"/>
        <end position="402"/>
    </location>
</feature>
<comment type="similarity">
    <text evidence="2">Belongs to the purine-cytosine permease (2.A.39) family.</text>
</comment>
<feature type="transmembrane region" description="Helical" evidence="6">
    <location>
        <begin position="414"/>
        <end position="434"/>
    </location>
</feature>
<evidence type="ECO:0000256" key="3">
    <source>
        <dbReference type="ARBA" id="ARBA00022692"/>
    </source>
</evidence>
<evidence type="ECO:0000313" key="7">
    <source>
        <dbReference type="EMBL" id="BBD73735.1"/>
    </source>
</evidence>
<evidence type="ECO:0000313" key="9">
    <source>
        <dbReference type="Proteomes" id="UP000276741"/>
    </source>
</evidence>
<dbReference type="OrthoDB" id="43742at2157"/>
<protein>
    <submittedName>
        <fullName evidence="7">Transporter</fullName>
    </submittedName>
</protein>
<keyword evidence="3 6" id="KW-0812">Transmembrane</keyword>
<feature type="transmembrane region" description="Helical" evidence="6">
    <location>
        <begin position="56"/>
        <end position="79"/>
    </location>
</feature>
<reference evidence="8" key="1">
    <citation type="journal article" date="2014" name="Int. J. Syst. Evol. Microbiol.">
        <title>Complete genome sequence of Corynebacterium casei LMG S-19264T (=DSM 44701T), isolated from a smear-ripened cheese.</title>
        <authorList>
            <consortium name="US DOE Joint Genome Institute (JGI-PGF)"/>
            <person name="Walter F."/>
            <person name="Albersmeier A."/>
            <person name="Kalinowski J."/>
            <person name="Ruckert C."/>
        </authorList>
    </citation>
    <scope>NUCLEOTIDE SEQUENCE</scope>
    <source>
        <strain evidence="8">JCM 31740</strain>
    </source>
</reference>
<feature type="transmembrane region" description="Helical" evidence="6">
    <location>
        <begin position="256"/>
        <end position="279"/>
    </location>
</feature>
<dbReference type="GO" id="GO:0005886">
    <property type="term" value="C:plasma membrane"/>
    <property type="evidence" value="ECO:0007669"/>
    <property type="project" value="TreeGrafter"/>
</dbReference>
<keyword evidence="4 6" id="KW-1133">Transmembrane helix</keyword>
<keyword evidence="5 6" id="KW-0472">Membrane</keyword>
<organism evidence="7 9">
    <name type="scientific">Sulfodiicoccus acidiphilus</name>
    <dbReference type="NCBI Taxonomy" id="1670455"/>
    <lineage>
        <taxon>Archaea</taxon>
        <taxon>Thermoproteota</taxon>
        <taxon>Thermoprotei</taxon>
        <taxon>Sulfolobales</taxon>
        <taxon>Sulfolobaceae</taxon>
        <taxon>Sulfodiicoccus</taxon>
    </lineage>
</organism>
<name>A0A348B6D3_9CREN</name>
<dbReference type="Proteomes" id="UP000276741">
    <property type="component" value="Chromosome"/>
</dbReference>
<comment type="subcellular location">
    <subcellularLocation>
        <location evidence="1">Membrane</location>
        <topology evidence="1">Multi-pass membrane protein</topology>
    </subcellularLocation>
</comment>
<feature type="transmembrane region" description="Helical" evidence="6">
    <location>
        <begin position="215"/>
        <end position="236"/>
    </location>
</feature>
<feature type="transmembrane region" description="Helical" evidence="6">
    <location>
        <begin position="454"/>
        <end position="477"/>
    </location>
</feature>
<keyword evidence="9" id="KW-1185">Reference proteome</keyword>
<dbReference type="InterPro" id="IPR045225">
    <property type="entry name" value="Uracil/uridine/allantoin_perm"/>
</dbReference>
<dbReference type="AlphaFoldDB" id="A0A348B6D3"/>
<reference evidence="8" key="4">
    <citation type="submission" date="2020-09" db="EMBL/GenBank/DDBJ databases">
        <authorList>
            <person name="Sun Q."/>
            <person name="Ohkuma M."/>
        </authorList>
    </citation>
    <scope>NUCLEOTIDE SEQUENCE</scope>
    <source>
        <strain evidence="8">JCM 31740</strain>
    </source>
</reference>
<gene>
    <name evidence="8" type="ORF">GCM10007116_14410</name>
    <name evidence="7" type="ORF">HS1genome_2124</name>
</gene>
<dbReference type="PANTHER" id="PTHR30618">
    <property type="entry name" value="NCS1 FAMILY PURINE/PYRIMIDINE TRANSPORTER"/>
    <property type="match status" value="1"/>
</dbReference>
<reference evidence="7" key="3">
    <citation type="journal article" date="2019" name="BMC Res. Notes">
        <title>Complete genome sequence of the Sulfodiicoccus acidiphilus strain HS-1T, the first crenarchaeon that lacks polB3, isolated from an acidic hot spring in Ohwaku-dani, Hakone, Japan.</title>
        <authorList>
            <person name="Sakai H.D."/>
            <person name="Kurosawa N."/>
        </authorList>
    </citation>
    <scope>NUCLEOTIDE SEQUENCE</scope>
    <source>
        <strain evidence="7">HS-1</strain>
    </source>
</reference>
<dbReference type="GeneID" id="38667582"/>
<feature type="transmembrane region" description="Helical" evidence="6">
    <location>
        <begin position="489"/>
        <end position="513"/>
    </location>
</feature>
<evidence type="ECO:0000313" key="8">
    <source>
        <dbReference type="EMBL" id="GGT97964.1"/>
    </source>
</evidence>
<feature type="transmembrane region" description="Helical" evidence="6">
    <location>
        <begin position="125"/>
        <end position="147"/>
    </location>
</feature>